<feature type="domain" description="Auxiliary Activity family 9 catalytic" evidence="13">
    <location>
        <begin position="11"/>
        <end position="202"/>
    </location>
</feature>
<keyword evidence="5" id="KW-0186">Copper</keyword>
<sequence>MQLTTLLAAVVLAGTAQAHIRLTAFNGNTACVRLPPSNSPVVDVNSNDIICNVNGATPAASLCSIAAGATATTKWDTGAHPGPEIVYMAKVSDAKTTTITGLKWFKVYQAGLVGSGWASDTVNNNGGNLSFKIPSSIAAGQYLLRGETIGLHVASSYPGAQFYMSCVQLQVTGGGSSNPAGVSFPGAYKGSDSGITLNIYYPPLSGYTIPGGNTVVS</sequence>
<keyword evidence="4 11" id="KW-0136">Cellulose degradation</keyword>
<evidence type="ECO:0000256" key="4">
    <source>
        <dbReference type="ARBA" id="ARBA00023001"/>
    </source>
</evidence>
<evidence type="ECO:0000256" key="7">
    <source>
        <dbReference type="ARBA" id="ARBA00023277"/>
    </source>
</evidence>
<dbReference type="PANTHER" id="PTHR33353:SF17">
    <property type="entry name" value="ENDO-BETA-1,4-GLUCANASE D"/>
    <property type="match status" value="1"/>
</dbReference>
<comment type="subcellular location">
    <subcellularLocation>
        <location evidence="2 11">Secreted</location>
    </subcellularLocation>
</comment>
<evidence type="ECO:0000256" key="10">
    <source>
        <dbReference type="ARBA" id="ARBA00045077"/>
    </source>
</evidence>
<dbReference type="Gene3D" id="2.70.50.70">
    <property type="match status" value="1"/>
</dbReference>
<evidence type="ECO:0000256" key="2">
    <source>
        <dbReference type="ARBA" id="ARBA00004613"/>
    </source>
</evidence>
<comment type="domain">
    <text evidence="11">Has a modular structure: an endo-beta-1,4-glucanase catalytic module at the N-terminus, a linker rich in serines and threonines, and a C-terminal carbohydrate-binding module (CBM).</text>
</comment>
<dbReference type="Proteomes" id="UP001447188">
    <property type="component" value="Unassembled WGS sequence"/>
</dbReference>
<evidence type="ECO:0000259" key="13">
    <source>
        <dbReference type="Pfam" id="PF03443"/>
    </source>
</evidence>
<keyword evidence="15" id="KW-1185">Reference proteome</keyword>
<evidence type="ECO:0000256" key="3">
    <source>
        <dbReference type="ARBA" id="ARBA00022525"/>
    </source>
</evidence>
<protein>
    <recommendedName>
        <fullName evidence="11">AA9 family lytic polysaccharide monooxygenase</fullName>
        <ecNumber evidence="11">1.14.99.56</ecNumber>
    </recommendedName>
    <alternativeName>
        <fullName evidence="11">Endo-beta-1,4-glucanase</fullName>
    </alternativeName>
    <alternativeName>
        <fullName evidence="11">Glycosyl hydrolase 61 family protein</fullName>
    </alternativeName>
</protein>
<comment type="catalytic activity">
    <reaction evidence="10 11">
        <text>[(1-&gt;4)-beta-D-glucosyl]n+m + reduced acceptor + O2 = 4-dehydro-beta-D-glucosyl-[(1-&gt;4)-beta-D-glucosyl]n-1 + [(1-&gt;4)-beta-D-glucosyl]m + acceptor + H2O.</text>
        <dbReference type="EC" id="1.14.99.56"/>
    </reaction>
</comment>
<evidence type="ECO:0000256" key="9">
    <source>
        <dbReference type="ARBA" id="ARBA00044502"/>
    </source>
</evidence>
<proteinExistence type="inferred from homology"/>
<comment type="caution">
    <text evidence="14">The sequence shown here is derived from an EMBL/GenBank/DDBJ whole genome shotgun (WGS) entry which is preliminary data.</text>
</comment>
<reference evidence="14 15" key="1">
    <citation type="submission" date="2024-02" db="EMBL/GenBank/DDBJ databases">
        <title>Discinaceae phylogenomics.</title>
        <authorList>
            <person name="Dirks A.C."/>
            <person name="James T.Y."/>
        </authorList>
    </citation>
    <scope>NUCLEOTIDE SEQUENCE [LARGE SCALE GENOMIC DNA]</scope>
    <source>
        <strain evidence="14 15">ACD0624</strain>
    </source>
</reference>
<keyword evidence="7 11" id="KW-0119">Carbohydrate metabolism</keyword>
<keyword evidence="3 11" id="KW-0964">Secreted</keyword>
<dbReference type="EC" id="1.14.99.56" evidence="11"/>
<comment type="function">
    <text evidence="11">Lytic polysaccharide monooxygenase (LMPO) that depolymerizes crystalline and amorphous polysaccharides via the oxidation of scissile alpha- or beta-(1-4)-glycosidic bonds, yielding C1 and/or C4 oxidation products. Catalysis by LPMOs requires the reduction of the active-site copper from Cu(II) to Cu(I) by a reducing agent and H(2)O(2) or O(2) as a cosubstrate.</text>
</comment>
<feature type="chain" id="PRO_5045201957" description="AA9 family lytic polysaccharide monooxygenase" evidence="12">
    <location>
        <begin position="19"/>
        <end position="217"/>
    </location>
</feature>
<comment type="similarity">
    <text evidence="9">Belongs to the polysaccharide monooxygenase AA9 family.</text>
</comment>
<dbReference type="InterPro" id="IPR049892">
    <property type="entry name" value="AA9"/>
</dbReference>
<evidence type="ECO:0000313" key="15">
    <source>
        <dbReference type="Proteomes" id="UP001447188"/>
    </source>
</evidence>
<evidence type="ECO:0000256" key="12">
    <source>
        <dbReference type="SAM" id="SignalP"/>
    </source>
</evidence>
<keyword evidence="6 11" id="KW-1015">Disulfide bond</keyword>
<evidence type="ECO:0000256" key="8">
    <source>
        <dbReference type="ARBA" id="ARBA00023326"/>
    </source>
</evidence>
<organism evidence="14 15">
    <name type="scientific">Discina gigas</name>
    <dbReference type="NCBI Taxonomy" id="1032678"/>
    <lineage>
        <taxon>Eukaryota</taxon>
        <taxon>Fungi</taxon>
        <taxon>Dikarya</taxon>
        <taxon>Ascomycota</taxon>
        <taxon>Pezizomycotina</taxon>
        <taxon>Pezizomycetes</taxon>
        <taxon>Pezizales</taxon>
        <taxon>Discinaceae</taxon>
        <taxon>Discina</taxon>
    </lineage>
</organism>
<keyword evidence="8 11" id="KW-0624">Polysaccharide degradation</keyword>
<accession>A0ABR3GLR8</accession>
<dbReference type="PANTHER" id="PTHR33353">
    <property type="entry name" value="PUTATIVE (AFU_ORTHOLOGUE AFUA_1G12560)-RELATED"/>
    <property type="match status" value="1"/>
</dbReference>
<gene>
    <name evidence="14" type="ORF">Q9L58_004218</name>
</gene>
<dbReference type="InterPro" id="IPR005103">
    <property type="entry name" value="AA9_LPMO"/>
</dbReference>
<comment type="cofactor">
    <cofactor evidence="1">
        <name>Cu(2+)</name>
        <dbReference type="ChEBI" id="CHEBI:29036"/>
    </cofactor>
</comment>
<dbReference type="EMBL" id="JBBBZM010000043">
    <property type="protein sequence ID" value="KAL0636860.1"/>
    <property type="molecule type" value="Genomic_DNA"/>
</dbReference>
<evidence type="ECO:0000256" key="11">
    <source>
        <dbReference type="RuleBase" id="RU368122"/>
    </source>
</evidence>
<dbReference type="CDD" id="cd21175">
    <property type="entry name" value="LPMO_AA9"/>
    <property type="match status" value="1"/>
</dbReference>
<feature type="signal peptide" evidence="12">
    <location>
        <begin position="1"/>
        <end position="18"/>
    </location>
</feature>
<dbReference type="Pfam" id="PF03443">
    <property type="entry name" value="AA9"/>
    <property type="match status" value="1"/>
</dbReference>
<keyword evidence="12" id="KW-0732">Signal</keyword>
<evidence type="ECO:0000313" key="14">
    <source>
        <dbReference type="EMBL" id="KAL0636860.1"/>
    </source>
</evidence>
<name>A0ABR3GLR8_9PEZI</name>
<evidence type="ECO:0000256" key="1">
    <source>
        <dbReference type="ARBA" id="ARBA00001973"/>
    </source>
</evidence>
<evidence type="ECO:0000256" key="5">
    <source>
        <dbReference type="ARBA" id="ARBA00023008"/>
    </source>
</evidence>
<evidence type="ECO:0000256" key="6">
    <source>
        <dbReference type="ARBA" id="ARBA00023157"/>
    </source>
</evidence>